<organism evidence="1">
    <name type="scientific">freshwater metagenome</name>
    <dbReference type="NCBI Taxonomy" id="449393"/>
    <lineage>
        <taxon>unclassified sequences</taxon>
        <taxon>metagenomes</taxon>
        <taxon>ecological metagenomes</taxon>
    </lineage>
</organism>
<gene>
    <name evidence="1" type="ORF">UFOPK3268_01687</name>
</gene>
<name>A0A6J7C376_9ZZZZ</name>
<evidence type="ECO:0000313" key="1">
    <source>
        <dbReference type="EMBL" id="CAB4852527.1"/>
    </source>
</evidence>
<reference evidence="1" key="1">
    <citation type="submission" date="2020-05" db="EMBL/GenBank/DDBJ databases">
        <authorList>
            <person name="Chiriac C."/>
            <person name="Salcher M."/>
            <person name="Ghai R."/>
            <person name="Kavagutti S V."/>
        </authorList>
    </citation>
    <scope>NUCLEOTIDE SEQUENCE</scope>
</reference>
<dbReference type="AlphaFoldDB" id="A0A6J7C376"/>
<dbReference type="EMBL" id="CAFBIZ010000276">
    <property type="protein sequence ID" value="CAB4852527.1"/>
    <property type="molecule type" value="Genomic_DNA"/>
</dbReference>
<sequence length="37" mass="3881">MVASLAMARNRAALAAYQRFSVSQVLALTTPSAGVTR</sequence>
<proteinExistence type="predicted"/>
<protein>
    <submittedName>
        <fullName evidence="1">Unannotated protein</fullName>
    </submittedName>
</protein>
<accession>A0A6J7C376</accession>